<sequence length="88" mass="9900">MYLHLGADCVVKSSDIVGIFSLLDKKANIYEEFVRPNHGKYKIVDLSGDIFPSSCIITKDTLYLSGISPGTLKRREEEDFGLNAVYKR</sequence>
<reference evidence="1" key="1">
    <citation type="submission" date="2019-08" db="EMBL/GenBank/DDBJ databases">
        <authorList>
            <person name="Kucharzyk K."/>
            <person name="Murdoch R.W."/>
            <person name="Higgins S."/>
            <person name="Loffler F."/>
        </authorList>
    </citation>
    <scope>NUCLEOTIDE SEQUENCE</scope>
</reference>
<dbReference type="AlphaFoldDB" id="A0A644YGS3"/>
<evidence type="ECO:0008006" key="2">
    <source>
        <dbReference type="Google" id="ProtNLM"/>
    </source>
</evidence>
<protein>
    <recommendedName>
        <fullName evidence="2">DUF370 domain-containing protein</fullName>
    </recommendedName>
</protein>
<name>A0A644YGS3_9ZZZZ</name>
<comment type="caution">
    <text evidence="1">The sequence shown here is derived from an EMBL/GenBank/DDBJ whole genome shotgun (WGS) entry which is preliminary data.</text>
</comment>
<proteinExistence type="predicted"/>
<dbReference type="InterPro" id="IPR007169">
    <property type="entry name" value="RemA-like"/>
</dbReference>
<accession>A0A644YGS3</accession>
<dbReference type="EMBL" id="VSSQ01005082">
    <property type="protein sequence ID" value="MPM27765.1"/>
    <property type="molecule type" value="Genomic_DNA"/>
</dbReference>
<dbReference type="Pfam" id="PF04025">
    <property type="entry name" value="RemA-like"/>
    <property type="match status" value="1"/>
</dbReference>
<organism evidence="1">
    <name type="scientific">bioreactor metagenome</name>
    <dbReference type="NCBI Taxonomy" id="1076179"/>
    <lineage>
        <taxon>unclassified sequences</taxon>
        <taxon>metagenomes</taxon>
        <taxon>ecological metagenomes</taxon>
    </lineage>
</organism>
<evidence type="ECO:0000313" key="1">
    <source>
        <dbReference type="EMBL" id="MPM27765.1"/>
    </source>
</evidence>
<gene>
    <name evidence="1" type="ORF">SDC9_74279</name>
</gene>
<dbReference type="NCBIfam" id="NF046065">
    <property type="entry name" value="MtxRegRemB"/>
    <property type="match status" value="1"/>
</dbReference>